<evidence type="ECO:0008006" key="3">
    <source>
        <dbReference type="Google" id="ProtNLM"/>
    </source>
</evidence>
<evidence type="ECO:0000313" key="2">
    <source>
        <dbReference type="Proteomes" id="UP000231912"/>
    </source>
</evidence>
<sequence length="112" mass="12800">MQFFASSLYSEDCEKAADIYAGLFSGSVQFASSNHAEILFSDSNRVILSKETPECPVSPGTLVWRISPEEEKVLRNRLQESGFSEESSGKKYFSYLDPWGNRNWFYYLSDKT</sequence>
<dbReference type="RefSeq" id="WP_016544321.1">
    <property type="nucleotide sequence ID" value="NZ_NPDT01000006.1"/>
</dbReference>
<evidence type="ECO:0000313" key="1">
    <source>
        <dbReference type="EMBL" id="PJZ65097.1"/>
    </source>
</evidence>
<protein>
    <recommendedName>
        <fullName evidence="3">VOC family protein</fullName>
    </recommendedName>
</protein>
<dbReference type="InterPro" id="IPR029068">
    <property type="entry name" value="Glyas_Bleomycin-R_OHBP_Dase"/>
</dbReference>
<dbReference type="AlphaFoldDB" id="A0A2M9Z9M8"/>
<accession>A0A2M9Z9M8</accession>
<proteinExistence type="predicted"/>
<reference evidence="1 2" key="1">
    <citation type="submission" date="2017-07" db="EMBL/GenBank/DDBJ databases">
        <title>Leptospira spp. isolated from tropical soils.</title>
        <authorList>
            <person name="Thibeaux R."/>
            <person name="Iraola G."/>
            <person name="Ferres I."/>
            <person name="Bierque E."/>
            <person name="Girault D."/>
            <person name="Soupe-Gilbert M.-E."/>
            <person name="Picardeau M."/>
            <person name="Goarant C."/>
        </authorList>
    </citation>
    <scope>NUCLEOTIDE SEQUENCE [LARGE SCALE GENOMIC DNA]</scope>
    <source>
        <strain evidence="1 2">FH2-C-A2</strain>
    </source>
</reference>
<comment type="caution">
    <text evidence="1">The sequence shown here is derived from an EMBL/GenBank/DDBJ whole genome shotgun (WGS) entry which is preliminary data.</text>
</comment>
<organism evidence="1 2">
    <name type="scientific">Leptospira wolffii</name>
    <dbReference type="NCBI Taxonomy" id="409998"/>
    <lineage>
        <taxon>Bacteria</taxon>
        <taxon>Pseudomonadati</taxon>
        <taxon>Spirochaetota</taxon>
        <taxon>Spirochaetia</taxon>
        <taxon>Leptospirales</taxon>
        <taxon>Leptospiraceae</taxon>
        <taxon>Leptospira</taxon>
    </lineage>
</organism>
<gene>
    <name evidence="1" type="ORF">CH371_14310</name>
</gene>
<dbReference type="Proteomes" id="UP000231912">
    <property type="component" value="Unassembled WGS sequence"/>
</dbReference>
<dbReference type="EMBL" id="NPDT01000006">
    <property type="protein sequence ID" value="PJZ65097.1"/>
    <property type="molecule type" value="Genomic_DNA"/>
</dbReference>
<dbReference type="SUPFAM" id="SSF54593">
    <property type="entry name" value="Glyoxalase/Bleomycin resistance protein/Dihydroxybiphenyl dioxygenase"/>
    <property type="match status" value="1"/>
</dbReference>
<name>A0A2M9Z9M8_9LEPT</name>